<dbReference type="CDD" id="cd17321">
    <property type="entry name" value="MFS_MMR_MDR_like"/>
    <property type="match status" value="1"/>
</dbReference>
<feature type="transmembrane region" description="Helical" evidence="6">
    <location>
        <begin position="268"/>
        <end position="295"/>
    </location>
</feature>
<dbReference type="AlphaFoldDB" id="A0A6G8ANK1"/>
<feature type="transmembrane region" description="Helical" evidence="6">
    <location>
        <begin position="400"/>
        <end position="422"/>
    </location>
</feature>
<organism evidence="8 9">
    <name type="scientific">Vagococcus coleopterorum</name>
    <dbReference type="NCBI Taxonomy" id="2714946"/>
    <lineage>
        <taxon>Bacteria</taxon>
        <taxon>Bacillati</taxon>
        <taxon>Bacillota</taxon>
        <taxon>Bacilli</taxon>
        <taxon>Lactobacillales</taxon>
        <taxon>Enterococcaceae</taxon>
        <taxon>Vagococcus</taxon>
    </lineage>
</organism>
<dbReference type="PANTHER" id="PTHR42718:SF39">
    <property type="entry name" value="ACTINORHODIN TRANSPORTER-RELATED"/>
    <property type="match status" value="1"/>
</dbReference>
<feature type="transmembrane region" description="Helical" evidence="6">
    <location>
        <begin position="335"/>
        <end position="355"/>
    </location>
</feature>
<dbReference type="KEGG" id="vah:G7081_05165"/>
<feature type="transmembrane region" description="Helical" evidence="6">
    <location>
        <begin position="201"/>
        <end position="221"/>
    </location>
</feature>
<protein>
    <submittedName>
        <fullName evidence="8">MFS transporter</fullName>
    </submittedName>
</protein>
<dbReference type="SUPFAM" id="SSF103473">
    <property type="entry name" value="MFS general substrate transporter"/>
    <property type="match status" value="1"/>
</dbReference>
<feature type="transmembrane region" description="Helical" evidence="6">
    <location>
        <begin position="307"/>
        <end position="328"/>
    </location>
</feature>
<keyword evidence="5 6" id="KW-0472">Membrane</keyword>
<dbReference type="InterPro" id="IPR020846">
    <property type="entry name" value="MFS_dom"/>
</dbReference>
<accession>A0A6G8ANK1</accession>
<feature type="transmembrane region" description="Helical" evidence="6">
    <location>
        <begin position="9"/>
        <end position="27"/>
    </location>
</feature>
<dbReference type="Pfam" id="PF07690">
    <property type="entry name" value="MFS_1"/>
    <property type="match status" value="1"/>
</dbReference>
<dbReference type="PROSITE" id="PS50850">
    <property type="entry name" value="MFS"/>
    <property type="match status" value="1"/>
</dbReference>
<feature type="transmembrane region" description="Helical" evidence="6">
    <location>
        <begin position="442"/>
        <end position="461"/>
    </location>
</feature>
<feature type="domain" description="Major facilitator superfamily (MFS) profile" evidence="7">
    <location>
        <begin position="11"/>
        <end position="467"/>
    </location>
</feature>
<feature type="transmembrane region" description="Helical" evidence="6">
    <location>
        <begin position="47"/>
        <end position="65"/>
    </location>
</feature>
<dbReference type="GO" id="GO:0022857">
    <property type="term" value="F:transmembrane transporter activity"/>
    <property type="evidence" value="ECO:0007669"/>
    <property type="project" value="InterPro"/>
</dbReference>
<evidence type="ECO:0000259" key="7">
    <source>
        <dbReference type="PROSITE" id="PS50850"/>
    </source>
</evidence>
<dbReference type="Gene3D" id="1.20.1720.10">
    <property type="entry name" value="Multidrug resistance protein D"/>
    <property type="match status" value="1"/>
</dbReference>
<dbReference type="EMBL" id="CP049886">
    <property type="protein sequence ID" value="QIL46503.1"/>
    <property type="molecule type" value="Genomic_DNA"/>
</dbReference>
<evidence type="ECO:0000256" key="6">
    <source>
        <dbReference type="SAM" id="Phobius"/>
    </source>
</evidence>
<dbReference type="GO" id="GO:0005886">
    <property type="term" value="C:plasma membrane"/>
    <property type="evidence" value="ECO:0007669"/>
    <property type="project" value="UniProtKB-SubCell"/>
</dbReference>
<evidence type="ECO:0000256" key="2">
    <source>
        <dbReference type="ARBA" id="ARBA00022448"/>
    </source>
</evidence>
<feature type="transmembrane region" description="Helical" evidence="6">
    <location>
        <begin position="134"/>
        <end position="158"/>
    </location>
</feature>
<sequence length="472" mass="51277">MKKLSVKEWVTLSVILLPNLLISLNTYMLQVALPEIQTQVGASYGQAQYILSGYALGLAATLILSGKLGDVFGYKRLLIVGILGFMLVSIVGATAISGTILIVVRILQGIFGACIQPQVLVLMRNQFDKAVQPLVFSIYGVVIGLGFTFGLMLGGLIININAFDLGWRNIFIINIPFCLLILLGMRLLETQPAISADKIDWLGAGLLSSGLLLVINSLYQLQNKQAMSFQVVMIFVAVGLLVAFYLIEKQRKEKGKVVLVDLELFDNSFYSLGLASVLFVYLNMFSVFFLITYYVQSGLGNSVAETSLAFLSLGVGFILTSVSSSKLLSVVGDKLLLFGTAVMGIALLYLSQSVMLQPELLSWSNSLLLFMYGLGLGATTTPLVGIILQGLDMRFMGIGGALLNTVMYLASSLGVCAIGFFFQNSLGKSLAKASLSDYQRAFSHSLWLSAIYLVILLVIFIEMKRKKTRSTA</sequence>
<feature type="transmembrane region" description="Helical" evidence="6">
    <location>
        <begin position="170"/>
        <end position="189"/>
    </location>
</feature>
<evidence type="ECO:0000256" key="5">
    <source>
        <dbReference type="ARBA" id="ARBA00023136"/>
    </source>
</evidence>
<dbReference type="InterPro" id="IPR011701">
    <property type="entry name" value="MFS"/>
</dbReference>
<dbReference type="PRINTS" id="PR01036">
    <property type="entry name" value="TCRTETB"/>
</dbReference>
<dbReference type="PANTHER" id="PTHR42718">
    <property type="entry name" value="MAJOR FACILITATOR SUPERFAMILY MULTIDRUG TRANSPORTER MFSC"/>
    <property type="match status" value="1"/>
</dbReference>
<feature type="transmembrane region" description="Helical" evidence="6">
    <location>
        <begin position="367"/>
        <end position="388"/>
    </location>
</feature>
<dbReference type="RefSeq" id="WP_166007892.1">
    <property type="nucleotide sequence ID" value="NZ_CP049886.1"/>
</dbReference>
<keyword evidence="3 6" id="KW-0812">Transmembrane</keyword>
<evidence type="ECO:0000256" key="3">
    <source>
        <dbReference type="ARBA" id="ARBA00022692"/>
    </source>
</evidence>
<dbReference type="Proteomes" id="UP000500890">
    <property type="component" value="Chromosome"/>
</dbReference>
<keyword evidence="2" id="KW-0813">Transport</keyword>
<reference evidence="8 9" key="1">
    <citation type="submission" date="2020-03" db="EMBL/GenBank/DDBJ databases">
        <title>Vagococcus sp. nov., isolated from beetles.</title>
        <authorList>
            <person name="Hyun D.-W."/>
            <person name="Bae J.-W."/>
        </authorList>
    </citation>
    <scope>NUCLEOTIDE SEQUENCE [LARGE SCALE GENOMIC DNA]</scope>
    <source>
        <strain evidence="8 9">HDW17A</strain>
    </source>
</reference>
<gene>
    <name evidence="8" type="ORF">G7081_05165</name>
</gene>
<comment type="subcellular location">
    <subcellularLocation>
        <location evidence="1">Cell membrane</location>
        <topology evidence="1">Multi-pass membrane protein</topology>
    </subcellularLocation>
</comment>
<evidence type="ECO:0000256" key="4">
    <source>
        <dbReference type="ARBA" id="ARBA00022989"/>
    </source>
</evidence>
<keyword evidence="4 6" id="KW-1133">Transmembrane helix</keyword>
<proteinExistence type="predicted"/>
<evidence type="ECO:0000256" key="1">
    <source>
        <dbReference type="ARBA" id="ARBA00004651"/>
    </source>
</evidence>
<feature type="transmembrane region" description="Helical" evidence="6">
    <location>
        <begin position="77"/>
        <end position="96"/>
    </location>
</feature>
<name>A0A6G8ANK1_9ENTE</name>
<evidence type="ECO:0000313" key="8">
    <source>
        <dbReference type="EMBL" id="QIL46503.1"/>
    </source>
</evidence>
<evidence type="ECO:0000313" key="9">
    <source>
        <dbReference type="Proteomes" id="UP000500890"/>
    </source>
</evidence>
<feature type="transmembrane region" description="Helical" evidence="6">
    <location>
        <begin position="102"/>
        <end position="122"/>
    </location>
</feature>
<dbReference type="Gene3D" id="1.20.1250.20">
    <property type="entry name" value="MFS general substrate transporter like domains"/>
    <property type="match status" value="1"/>
</dbReference>
<keyword evidence="9" id="KW-1185">Reference proteome</keyword>
<dbReference type="InterPro" id="IPR036259">
    <property type="entry name" value="MFS_trans_sf"/>
</dbReference>
<feature type="transmembrane region" description="Helical" evidence="6">
    <location>
        <begin position="227"/>
        <end position="247"/>
    </location>
</feature>